<dbReference type="Gene3D" id="1.10.510.10">
    <property type="entry name" value="Transferase(Phosphotransferase) domain 1"/>
    <property type="match status" value="1"/>
</dbReference>
<dbReference type="PROSITE" id="PS50011">
    <property type="entry name" value="PROTEIN_KINASE_DOM"/>
    <property type="match status" value="1"/>
</dbReference>
<reference evidence="3" key="2">
    <citation type="submission" date="2016-06" db="UniProtKB">
        <authorList>
            <consortium name="WormBaseParasite"/>
        </authorList>
    </citation>
    <scope>IDENTIFICATION</scope>
</reference>
<sequence length="217" mass="25413">MGNSGNLFIKALTRPISVEEDSKIYFGCVLDFPNHYEKIGYKKRVAIKVVMFRGNDYYKSENMMKHEVDILKMSAQRSAKYVVKLIDSLTLPNSLVMVMELGDQSLNHQLKLFKAEWKQHKDLETINSNIKFILLQMVVALQDLHRFAVHLALKSENWLYVFRDRKKLLVLIDFQTSILVQMDGRVDSSTENKQSELRAFMCKTKTENFVKIRLKMR</sequence>
<evidence type="ECO:0000313" key="2">
    <source>
        <dbReference type="Proteomes" id="UP000050741"/>
    </source>
</evidence>
<evidence type="ECO:0000313" key="3">
    <source>
        <dbReference type="WBParaSite" id="GPLIN_000496500"/>
    </source>
</evidence>
<accession>A0A183BWH6</accession>
<proteinExistence type="predicted"/>
<feature type="domain" description="Protein kinase" evidence="1">
    <location>
        <begin position="1"/>
        <end position="217"/>
    </location>
</feature>
<dbReference type="WBParaSite" id="GPLIN_000496500">
    <property type="protein sequence ID" value="GPLIN_000496500"/>
    <property type="gene ID" value="GPLIN_000496500"/>
</dbReference>
<dbReference type="PANTHER" id="PTHR44167:SF18">
    <property type="entry name" value="PROTEIN KINASE DOMAIN-CONTAINING PROTEIN"/>
    <property type="match status" value="1"/>
</dbReference>
<dbReference type="Proteomes" id="UP000050741">
    <property type="component" value="Unassembled WGS sequence"/>
</dbReference>
<dbReference type="GO" id="GO:0005737">
    <property type="term" value="C:cytoplasm"/>
    <property type="evidence" value="ECO:0007669"/>
    <property type="project" value="TreeGrafter"/>
</dbReference>
<dbReference type="InterPro" id="IPR011009">
    <property type="entry name" value="Kinase-like_dom_sf"/>
</dbReference>
<name>A0A183BWH6_GLOPA</name>
<dbReference type="InterPro" id="IPR000719">
    <property type="entry name" value="Prot_kinase_dom"/>
</dbReference>
<dbReference type="PANTHER" id="PTHR44167">
    <property type="entry name" value="OVARIAN-SPECIFIC SERINE/THREONINE-PROTEIN KINASE LOK-RELATED"/>
    <property type="match status" value="1"/>
</dbReference>
<reference evidence="2" key="1">
    <citation type="submission" date="2014-05" db="EMBL/GenBank/DDBJ databases">
        <title>The genome and life-stage specific transcriptomes of Globodera pallida elucidate key aspects of plant parasitism by a cyst nematode.</title>
        <authorList>
            <person name="Cotton J.A."/>
            <person name="Lilley C.J."/>
            <person name="Jones L.M."/>
            <person name="Kikuchi T."/>
            <person name="Reid A.J."/>
            <person name="Thorpe P."/>
            <person name="Tsai I.J."/>
            <person name="Beasley H."/>
            <person name="Blok V."/>
            <person name="Cock P.J.A."/>
            <person name="Van den Akker S.E."/>
            <person name="Holroyd N."/>
            <person name="Hunt M."/>
            <person name="Mantelin S."/>
            <person name="Naghra H."/>
            <person name="Pain A."/>
            <person name="Palomares-Rius J.E."/>
            <person name="Zarowiecki M."/>
            <person name="Berriman M."/>
            <person name="Jones J.T."/>
            <person name="Urwin P.E."/>
        </authorList>
    </citation>
    <scope>NUCLEOTIDE SEQUENCE [LARGE SCALE GENOMIC DNA]</scope>
    <source>
        <strain evidence="2">Lindley</strain>
    </source>
</reference>
<dbReference type="SUPFAM" id="SSF56112">
    <property type="entry name" value="Protein kinase-like (PK-like)"/>
    <property type="match status" value="1"/>
</dbReference>
<evidence type="ECO:0000259" key="1">
    <source>
        <dbReference type="PROSITE" id="PS50011"/>
    </source>
</evidence>
<dbReference type="GO" id="GO:0004674">
    <property type="term" value="F:protein serine/threonine kinase activity"/>
    <property type="evidence" value="ECO:0007669"/>
    <property type="project" value="TreeGrafter"/>
</dbReference>
<protein>
    <submittedName>
        <fullName evidence="3">Protein kinase domain-containing protein</fullName>
    </submittedName>
</protein>
<dbReference type="AlphaFoldDB" id="A0A183BWH6"/>
<dbReference type="Pfam" id="PF00069">
    <property type="entry name" value="Pkinase"/>
    <property type="match status" value="1"/>
</dbReference>
<dbReference type="GO" id="GO:0044773">
    <property type="term" value="P:mitotic DNA damage checkpoint signaling"/>
    <property type="evidence" value="ECO:0007669"/>
    <property type="project" value="TreeGrafter"/>
</dbReference>
<dbReference type="GO" id="GO:0005634">
    <property type="term" value="C:nucleus"/>
    <property type="evidence" value="ECO:0007669"/>
    <property type="project" value="TreeGrafter"/>
</dbReference>
<keyword evidence="2" id="KW-1185">Reference proteome</keyword>
<dbReference type="GO" id="GO:0005524">
    <property type="term" value="F:ATP binding"/>
    <property type="evidence" value="ECO:0007669"/>
    <property type="project" value="InterPro"/>
</dbReference>
<organism evidence="2 3">
    <name type="scientific">Globodera pallida</name>
    <name type="common">Potato cyst nematode worm</name>
    <name type="synonym">Heterodera pallida</name>
    <dbReference type="NCBI Taxonomy" id="36090"/>
    <lineage>
        <taxon>Eukaryota</taxon>
        <taxon>Metazoa</taxon>
        <taxon>Ecdysozoa</taxon>
        <taxon>Nematoda</taxon>
        <taxon>Chromadorea</taxon>
        <taxon>Rhabditida</taxon>
        <taxon>Tylenchina</taxon>
        <taxon>Tylenchomorpha</taxon>
        <taxon>Tylenchoidea</taxon>
        <taxon>Heteroderidae</taxon>
        <taxon>Heteroderinae</taxon>
        <taxon>Globodera</taxon>
    </lineage>
</organism>